<reference evidence="2 3" key="1">
    <citation type="submission" date="2020-07" db="EMBL/GenBank/DDBJ databases">
        <title>Sequencing the genomes of 1000 actinobacteria strains.</title>
        <authorList>
            <person name="Klenk H.-P."/>
        </authorList>
    </citation>
    <scope>NUCLEOTIDE SEQUENCE [LARGE SCALE GENOMIC DNA]</scope>
    <source>
        <strain evidence="2 3">DSM 7487</strain>
    </source>
</reference>
<dbReference type="Proteomes" id="UP000521922">
    <property type="component" value="Unassembled WGS sequence"/>
</dbReference>
<proteinExistence type="inferred from homology"/>
<dbReference type="AlphaFoldDB" id="A0A7Y9AR72"/>
<dbReference type="InterPro" id="IPR020915">
    <property type="entry name" value="UPF0311"/>
</dbReference>
<dbReference type="RefSeq" id="WP_179748170.1">
    <property type="nucleotide sequence ID" value="NZ_BAAAGN010000002.1"/>
</dbReference>
<dbReference type="Gene3D" id="2.40.160.20">
    <property type="match status" value="1"/>
</dbReference>
<comment type="caution">
    <text evidence="2">The sequence shown here is derived from an EMBL/GenBank/DDBJ whole genome shotgun (WGS) entry which is preliminary data.</text>
</comment>
<gene>
    <name evidence="2" type="ORF">BJ968_000035</name>
</gene>
<sequence length="150" mass="16096">MNLEEAFRLTIDIVPPVEIGDTPLGRRSLIGASGGTIVGERLNGTLNPGGGDWMLSTADGYSRPDVRHTLTTHDGAVVYFHGGGLIEMNEATLAAIGGQRPSDFGDAYIRLSLTLESGDSRYAWVNESLFVAEGRLLAGPRIEYVVHRLA</sequence>
<dbReference type="PANTHER" id="PTHR37315:SF1">
    <property type="entry name" value="UPF0311 PROTEIN BLR7842"/>
    <property type="match status" value="1"/>
</dbReference>
<evidence type="ECO:0000313" key="2">
    <source>
        <dbReference type="EMBL" id="NYD20495.1"/>
    </source>
</evidence>
<evidence type="ECO:0000256" key="1">
    <source>
        <dbReference type="HAMAP-Rule" id="MF_00775"/>
    </source>
</evidence>
<organism evidence="2 3">
    <name type="scientific">Kineococcus aurantiacus</name>
    <dbReference type="NCBI Taxonomy" id="37633"/>
    <lineage>
        <taxon>Bacteria</taxon>
        <taxon>Bacillati</taxon>
        <taxon>Actinomycetota</taxon>
        <taxon>Actinomycetes</taxon>
        <taxon>Kineosporiales</taxon>
        <taxon>Kineosporiaceae</taxon>
        <taxon>Kineococcus</taxon>
    </lineage>
</organism>
<name>A0A7Y9AR72_9ACTN</name>
<dbReference type="HAMAP" id="MF_00775">
    <property type="entry name" value="UPF0311"/>
    <property type="match status" value="1"/>
</dbReference>
<dbReference type="Pfam" id="PF11578">
    <property type="entry name" value="DUF3237"/>
    <property type="match status" value="1"/>
</dbReference>
<keyword evidence="3" id="KW-1185">Reference proteome</keyword>
<comment type="similarity">
    <text evidence="1">Belongs to the UPF0311 family.</text>
</comment>
<accession>A0A7Y9AR72</accession>
<evidence type="ECO:0000313" key="3">
    <source>
        <dbReference type="Proteomes" id="UP000521922"/>
    </source>
</evidence>
<dbReference type="EMBL" id="JACCBB010000001">
    <property type="protein sequence ID" value="NYD20495.1"/>
    <property type="molecule type" value="Genomic_DNA"/>
</dbReference>
<protein>
    <recommendedName>
        <fullName evidence="1">UPF0311 protein BJ968_000035</fullName>
    </recommendedName>
</protein>
<dbReference type="PANTHER" id="PTHR37315">
    <property type="entry name" value="UPF0311 PROTEIN BLR7842"/>
    <property type="match status" value="1"/>
</dbReference>